<evidence type="ECO:0000256" key="8">
    <source>
        <dbReference type="SAM" id="SignalP"/>
    </source>
</evidence>
<keyword evidence="3 8" id="KW-0732">Signal</keyword>
<feature type="domain" description="Fe2OG dioxygenase" evidence="9">
    <location>
        <begin position="669"/>
        <end position="762"/>
    </location>
</feature>
<dbReference type="Gene3D" id="2.60.120.620">
    <property type="entry name" value="q2cbj1_9rhob like domain"/>
    <property type="match status" value="1"/>
</dbReference>
<dbReference type="InterPro" id="IPR005123">
    <property type="entry name" value="Oxoglu/Fe-dep_dioxygenase_dom"/>
</dbReference>
<reference evidence="11" key="1">
    <citation type="submission" date="2025-08" db="UniProtKB">
        <authorList>
            <consortium name="RefSeq"/>
        </authorList>
    </citation>
    <scope>IDENTIFICATION</scope>
    <source>
        <tissue evidence="11">Gonads</tissue>
    </source>
</reference>
<evidence type="ECO:0000313" key="11">
    <source>
        <dbReference type="RefSeq" id="XP_030761138.1"/>
    </source>
</evidence>
<dbReference type="Pfam" id="PF03171">
    <property type="entry name" value="2OG-FeII_Oxy"/>
    <property type="match status" value="1"/>
</dbReference>
<dbReference type="RefSeq" id="XP_030761138.1">
    <property type="nucleotide sequence ID" value="XM_030905278.1"/>
</dbReference>
<accession>A0A6J2YB90</accession>
<dbReference type="GO" id="GO:0008475">
    <property type="term" value="F:procollagen-lysine 5-dioxygenase activity"/>
    <property type="evidence" value="ECO:0007669"/>
    <property type="project" value="TreeGrafter"/>
</dbReference>
<dbReference type="SMART" id="SM00702">
    <property type="entry name" value="P4Hc"/>
    <property type="match status" value="1"/>
</dbReference>
<evidence type="ECO:0000256" key="3">
    <source>
        <dbReference type="ARBA" id="ARBA00022729"/>
    </source>
</evidence>
<dbReference type="InterPro" id="IPR057589">
    <property type="entry name" value="GT_PLOD"/>
</dbReference>
<gene>
    <name evidence="11" type="primary">LOC115886189</name>
</gene>
<dbReference type="FunCoup" id="A0A6J2YB90">
    <property type="interactions" value="415"/>
</dbReference>
<evidence type="ECO:0000256" key="6">
    <source>
        <dbReference type="ARBA" id="ARBA00023004"/>
    </source>
</evidence>
<comment type="cofactor">
    <cofactor evidence="1">
        <name>L-ascorbate</name>
        <dbReference type="ChEBI" id="CHEBI:38290"/>
    </cofactor>
</comment>
<evidence type="ECO:0000313" key="10">
    <source>
        <dbReference type="Proteomes" id="UP000504635"/>
    </source>
</evidence>
<keyword evidence="5" id="KW-0560">Oxidoreductase</keyword>
<evidence type="ECO:0000256" key="2">
    <source>
        <dbReference type="ARBA" id="ARBA00022723"/>
    </source>
</evidence>
<keyword evidence="10" id="KW-1185">Reference proteome</keyword>
<protein>
    <submittedName>
        <fullName evidence="11">Procollagen-lysine,2-oxoglutarate 5-dioxygenase isoform X1</fullName>
    </submittedName>
</protein>
<evidence type="ECO:0000256" key="5">
    <source>
        <dbReference type="ARBA" id="ARBA00023002"/>
    </source>
</evidence>
<dbReference type="GO" id="GO:0005783">
    <property type="term" value="C:endoplasmic reticulum"/>
    <property type="evidence" value="ECO:0007669"/>
    <property type="project" value="TreeGrafter"/>
</dbReference>
<dbReference type="KEGG" id="soy:115886189"/>
<dbReference type="GO" id="GO:0005506">
    <property type="term" value="F:iron ion binding"/>
    <property type="evidence" value="ECO:0007669"/>
    <property type="project" value="InterPro"/>
</dbReference>
<evidence type="ECO:0000256" key="4">
    <source>
        <dbReference type="ARBA" id="ARBA00022964"/>
    </source>
</evidence>
<dbReference type="OrthoDB" id="69177at2759"/>
<dbReference type="InterPro" id="IPR044861">
    <property type="entry name" value="IPNS-like_FE2OG_OXY"/>
</dbReference>
<sequence length="762" mass="88017">MYVFSKSVFFACFIISGFCYEKFCEKSDRGDTGCDESPKNHFAQDENLKSLDVLVFTVATNETDGFQRYINSARTFGIEPVVLGKGEKWKGGQNIKLYAGGGWKINLLKEALKQYEADDNKIILFTDAYDVIFLGKLSEIINRFKATGAKVLFGAEPYCWPNVDLAKEYPEVEKGQRFLNSGLFIGYLPELYKILNKAELEDNDDDQLYYTLAYLDKEFRDSNKIKLDHTSEIFQNIFGAANDLEIVTINDKDAAAETYLLKNTKTNTQPLVVHGNGFSKLTLNYLSNYLPSGVWNSYEGCVACKHGEINLEKIPRATWPVVHMSLFIEVNTPFIEGFFSKIYQLEYPKERIHLFIHNTMKYHSVHVKNFTEKFGSEYLSLKEIKPEDGSPEWSARDLSLSQCLAKNCDLYFAVDSTAHLDNPFTLKLLIEQNRTVVAPMLVRPGKAWSNFWGALTNDGFYARSNDYMDIAYSNKRGLWNVPFINAAYLVNASLLKTYDSSQITYNLPNVDADMAFCYSLRKLDVFMYVSNRVDFGHLINYETYDITRAEPDMYQIFENEQAWQEAFIHPDYFDNLNPDKKNLQPCPDVYWFPIVSRKFTNALINMMESFGKWSSGNNEDERLEGGYEAVPTRDIHMNQVGWERHWLYFLQKYVRPLQEHVFLGYFHDPPKSLMNFVVRYRPDEQPSLRPHHDSSTYTINIALNEVGKDYEGGGCRFIRYNCSVVDTQIGWMLMHPGRLTHYHEGLLVTKGTRYIMIAFVDP</sequence>
<evidence type="ECO:0000256" key="7">
    <source>
        <dbReference type="ARBA" id="ARBA00023180"/>
    </source>
</evidence>
<name>A0A6J2YB90_SITOR</name>
<keyword evidence="4" id="KW-0223">Dioxygenase</keyword>
<dbReference type="InterPro" id="IPR050757">
    <property type="entry name" value="Collagen_mod_GT25"/>
</dbReference>
<dbReference type="InParanoid" id="A0A6J2YB90"/>
<feature type="chain" id="PRO_5026863551" evidence="8">
    <location>
        <begin position="20"/>
        <end position="762"/>
    </location>
</feature>
<dbReference type="Proteomes" id="UP000504635">
    <property type="component" value="Unplaced"/>
</dbReference>
<dbReference type="GO" id="GO:0031418">
    <property type="term" value="F:L-ascorbic acid binding"/>
    <property type="evidence" value="ECO:0007669"/>
    <property type="project" value="InterPro"/>
</dbReference>
<feature type="signal peptide" evidence="8">
    <location>
        <begin position="1"/>
        <end position="19"/>
    </location>
</feature>
<evidence type="ECO:0000256" key="1">
    <source>
        <dbReference type="ARBA" id="ARBA00001961"/>
    </source>
</evidence>
<dbReference type="InterPro" id="IPR006620">
    <property type="entry name" value="Pro_4_hyd_alph"/>
</dbReference>
<dbReference type="PANTHER" id="PTHR10730:SF45">
    <property type="entry name" value="PROCOLLAGEN-LYSINE,2-OXOGLUTARATE 5-DIOXYGENASE"/>
    <property type="match status" value="1"/>
</dbReference>
<dbReference type="GeneID" id="115886189"/>
<dbReference type="AlphaFoldDB" id="A0A6J2YB90"/>
<keyword evidence="7" id="KW-0325">Glycoprotein</keyword>
<keyword evidence="2" id="KW-0479">Metal-binding</keyword>
<evidence type="ECO:0000259" key="9">
    <source>
        <dbReference type="PROSITE" id="PS51471"/>
    </source>
</evidence>
<dbReference type="PROSITE" id="PS51471">
    <property type="entry name" value="FE2OG_OXY"/>
    <property type="match status" value="1"/>
</dbReference>
<keyword evidence="6" id="KW-0408">Iron</keyword>
<dbReference type="Pfam" id="PF25342">
    <property type="entry name" value="GT_PLOD"/>
    <property type="match status" value="1"/>
</dbReference>
<organism evidence="10 11">
    <name type="scientific">Sitophilus oryzae</name>
    <name type="common">Rice weevil</name>
    <name type="synonym">Curculio oryzae</name>
    <dbReference type="NCBI Taxonomy" id="7048"/>
    <lineage>
        <taxon>Eukaryota</taxon>
        <taxon>Metazoa</taxon>
        <taxon>Ecdysozoa</taxon>
        <taxon>Arthropoda</taxon>
        <taxon>Hexapoda</taxon>
        <taxon>Insecta</taxon>
        <taxon>Pterygota</taxon>
        <taxon>Neoptera</taxon>
        <taxon>Endopterygota</taxon>
        <taxon>Coleoptera</taxon>
        <taxon>Polyphaga</taxon>
        <taxon>Cucujiformia</taxon>
        <taxon>Curculionidae</taxon>
        <taxon>Dryophthorinae</taxon>
        <taxon>Sitophilus</taxon>
    </lineage>
</organism>
<dbReference type="PANTHER" id="PTHR10730">
    <property type="entry name" value="PROCOLLAGEN-LYSINE,2-OXOGLUTARATE 5-DIOXYGENASE/GLYCOSYLTRANSFERASE 25 FAMILY MEMBER"/>
    <property type="match status" value="1"/>
</dbReference>
<proteinExistence type="predicted"/>
<dbReference type="CTD" id="39265"/>